<evidence type="ECO:0000256" key="2">
    <source>
        <dbReference type="ARBA" id="ARBA00012643"/>
    </source>
</evidence>
<evidence type="ECO:0000256" key="1">
    <source>
        <dbReference type="ARBA" id="ARBA00000815"/>
    </source>
</evidence>
<feature type="chain" id="PRO_5043475067" description="5'-nucleotidase" evidence="3">
    <location>
        <begin position="18"/>
        <end position="156"/>
    </location>
</feature>
<organism evidence="4 5">
    <name type="scientific">Popillia japonica</name>
    <name type="common">Japanese beetle</name>
    <dbReference type="NCBI Taxonomy" id="7064"/>
    <lineage>
        <taxon>Eukaryota</taxon>
        <taxon>Metazoa</taxon>
        <taxon>Ecdysozoa</taxon>
        <taxon>Arthropoda</taxon>
        <taxon>Hexapoda</taxon>
        <taxon>Insecta</taxon>
        <taxon>Pterygota</taxon>
        <taxon>Neoptera</taxon>
        <taxon>Endopterygota</taxon>
        <taxon>Coleoptera</taxon>
        <taxon>Polyphaga</taxon>
        <taxon>Scarabaeiformia</taxon>
        <taxon>Scarabaeidae</taxon>
        <taxon>Rutelinae</taxon>
        <taxon>Popillia</taxon>
    </lineage>
</organism>
<dbReference type="EC" id="3.1.3.5" evidence="2"/>
<keyword evidence="3" id="KW-0732">Signal</keyword>
<dbReference type="GO" id="GO:0005886">
    <property type="term" value="C:plasma membrane"/>
    <property type="evidence" value="ECO:0007669"/>
    <property type="project" value="TreeGrafter"/>
</dbReference>
<dbReference type="PANTHER" id="PTHR11575">
    <property type="entry name" value="5'-NUCLEOTIDASE-RELATED"/>
    <property type="match status" value="1"/>
</dbReference>
<sequence length="156" mass="17686">MGSILIGILQVLVVLFSQFEESYYLELTLLHSNNINFCFEETSDKTGGAARVLYYVKKYRKEAEEGNSPPVIYVNIGDNFSANRYNTGNQWKIIADYLNLLRPDAMCLGNHELNVGVENLTLFLQHLVVPVITANINFGHQHTLQTYITKKVITSN</sequence>
<reference evidence="4 5" key="1">
    <citation type="journal article" date="2024" name="BMC Genomics">
        <title>De novo assembly and annotation of Popillia japonica's genome with initial clues to its potential as an invasive pest.</title>
        <authorList>
            <person name="Cucini C."/>
            <person name="Boschi S."/>
            <person name="Funari R."/>
            <person name="Cardaioli E."/>
            <person name="Iannotti N."/>
            <person name="Marturano G."/>
            <person name="Paoli F."/>
            <person name="Bruttini M."/>
            <person name="Carapelli A."/>
            <person name="Frati F."/>
            <person name="Nardi F."/>
        </authorList>
    </citation>
    <scope>NUCLEOTIDE SEQUENCE [LARGE SCALE GENOMIC DNA]</scope>
    <source>
        <strain evidence="4">DMR45628</strain>
    </source>
</reference>
<dbReference type="PANTHER" id="PTHR11575:SF24">
    <property type="entry name" value="5'-NUCLEOTIDASE"/>
    <property type="match status" value="1"/>
</dbReference>
<dbReference type="AlphaFoldDB" id="A0AAW1IXE6"/>
<accession>A0AAW1IXE6</accession>
<dbReference type="Proteomes" id="UP001458880">
    <property type="component" value="Unassembled WGS sequence"/>
</dbReference>
<name>A0AAW1IXE6_POPJA</name>
<dbReference type="Gene3D" id="3.60.21.10">
    <property type="match status" value="1"/>
</dbReference>
<dbReference type="SUPFAM" id="SSF56300">
    <property type="entry name" value="Metallo-dependent phosphatases"/>
    <property type="match status" value="1"/>
</dbReference>
<evidence type="ECO:0000313" key="5">
    <source>
        <dbReference type="Proteomes" id="UP001458880"/>
    </source>
</evidence>
<comment type="catalytic activity">
    <reaction evidence="1">
        <text>a ribonucleoside 5'-phosphate + H2O = a ribonucleoside + phosphate</text>
        <dbReference type="Rhea" id="RHEA:12484"/>
        <dbReference type="ChEBI" id="CHEBI:15377"/>
        <dbReference type="ChEBI" id="CHEBI:18254"/>
        <dbReference type="ChEBI" id="CHEBI:43474"/>
        <dbReference type="ChEBI" id="CHEBI:58043"/>
        <dbReference type="EC" id="3.1.3.5"/>
    </reaction>
</comment>
<comment type="caution">
    <text evidence="4">The sequence shown here is derived from an EMBL/GenBank/DDBJ whole genome shotgun (WGS) entry which is preliminary data.</text>
</comment>
<proteinExistence type="predicted"/>
<evidence type="ECO:0000256" key="3">
    <source>
        <dbReference type="SAM" id="SignalP"/>
    </source>
</evidence>
<dbReference type="GO" id="GO:0006196">
    <property type="term" value="P:AMP catabolic process"/>
    <property type="evidence" value="ECO:0007669"/>
    <property type="project" value="TreeGrafter"/>
</dbReference>
<evidence type="ECO:0000313" key="4">
    <source>
        <dbReference type="EMBL" id="KAK9695055.1"/>
    </source>
</evidence>
<protein>
    <recommendedName>
        <fullName evidence="2">5'-nucleotidase</fullName>
        <ecNumber evidence="2">3.1.3.5</ecNumber>
    </recommendedName>
</protein>
<dbReference type="GO" id="GO:0008253">
    <property type="term" value="F:5'-nucleotidase activity"/>
    <property type="evidence" value="ECO:0007669"/>
    <property type="project" value="UniProtKB-EC"/>
</dbReference>
<feature type="signal peptide" evidence="3">
    <location>
        <begin position="1"/>
        <end position="17"/>
    </location>
</feature>
<dbReference type="InterPro" id="IPR006179">
    <property type="entry name" value="5_nucleotidase/apyrase"/>
</dbReference>
<gene>
    <name evidence="4" type="ORF">QE152_g33128</name>
</gene>
<keyword evidence="5" id="KW-1185">Reference proteome</keyword>
<dbReference type="EMBL" id="JASPKY010000493">
    <property type="protein sequence ID" value="KAK9695055.1"/>
    <property type="molecule type" value="Genomic_DNA"/>
</dbReference>
<dbReference type="InterPro" id="IPR029052">
    <property type="entry name" value="Metallo-depent_PP-like"/>
</dbReference>